<reference evidence="1" key="1">
    <citation type="journal article" date="2014" name="Front. Microbiol.">
        <title>High frequency of phylogenetically diverse reductive dehalogenase-homologous genes in deep subseafloor sedimentary metagenomes.</title>
        <authorList>
            <person name="Kawai M."/>
            <person name="Futagami T."/>
            <person name="Toyoda A."/>
            <person name="Takaki Y."/>
            <person name="Nishi S."/>
            <person name="Hori S."/>
            <person name="Arai W."/>
            <person name="Tsubouchi T."/>
            <person name="Morono Y."/>
            <person name="Uchiyama I."/>
            <person name="Ito T."/>
            <person name="Fujiyama A."/>
            <person name="Inagaki F."/>
            <person name="Takami H."/>
        </authorList>
    </citation>
    <scope>NUCLEOTIDE SEQUENCE</scope>
    <source>
        <strain evidence="1">Expedition CK06-06</strain>
    </source>
</reference>
<organism evidence="1">
    <name type="scientific">marine sediment metagenome</name>
    <dbReference type="NCBI Taxonomy" id="412755"/>
    <lineage>
        <taxon>unclassified sequences</taxon>
        <taxon>metagenomes</taxon>
        <taxon>ecological metagenomes</taxon>
    </lineage>
</organism>
<accession>X0SG05</accession>
<dbReference type="EMBL" id="BARS01009394">
    <property type="protein sequence ID" value="GAF74041.1"/>
    <property type="molecule type" value="Genomic_DNA"/>
</dbReference>
<evidence type="ECO:0000313" key="1">
    <source>
        <dbReference type="EMBL" id="GAF74041.1"/>
    </source>
</evidence>
<feature type="non-terminal residue" evidence="1">
    <location>
        <position position="1"/>
    </location>
</feature>
<dbReference type="AlphaFoldDB" id="X0SG05"/>
<name>X0SG05_9ZZZZ</name>
<comment type="caution">
    <text evidence="1">The sequence shown here is derived from an EMBL/GenBank/DDBJ whole genome shotgun (WGS) entry which is preliminary data.</text>
</comment>
<sequence>AWLCRQGNRALTLRLEPRGGGGETVSQEYKTIQREKARLCLCIVDSDSKYAGAPLGMTAKHLMALDQPSSPLCQCVVLRVMETENLVPVGVYERASGRDPARKAAVWLLCRMDEAGISDARKYYDMKRGLRMEKLEPGSRAPAFREYWLGVLSAMGVQLADLKQSGYTYGFGDRILRDVIEQLLLRNGPKEIDSLVCAALRPEWDRVGQCVAHWCCGMPAMVLAGA</sequence>
<proteinExistence type="predicted"/>
<gene>
    <name evidence="1" type="ORF">S01H1_17675</name>
</gene>
<protein>
    <submittedName>
        <fullName evidence="1">Uncharacterized protein</fullName>
    </submittedName>
</protein>